<dbReference type="RefSeq" id="WP_246356300.1">
    <property type="nucleotide sequence ID" value="NZ_CADIKH010000117.1"/>
</dbReference>
<accession>A0A6J5F9X4</accession>
<evidence type="ECO:0000259" key="1">
    <source>
        <dbReference type="Pfam" id="PF22483"/>
    </source>
</evidence>
<dbReference type="PANTHER" id="PTHR35004">
    <property type="entry name" value="TRANSPOSASE RV3428C-RELATED"/>
    <property type="match status" value="1"/>
</dbReference>
<feature type="domain" description="Transposase for insertion sequence element IS21-like C-terminal" evidence="1">
    <location>
        <begin position="61"/>
        <end position="128"/>
    </location>
</feature>
<dbReference type="Pfam" id="PF22483">
    <property type="entry name" value="Mu-transpos_C_2"/>
    <property type="match status" value="1"/>
</dbReference>
<protein>
    <recommendedName>
        <fullName evidence="1">Transposase for insertion sequence element IS21-like C-terminal domain-containing protein</fullName>
    </recommendedName>
</protein>
<organism evidence="2 3">
    <name type="scientific">Paraburkholderia humisilvae</name>
    <dbReference type="NCBI Taxonomy" id="627669"/>
    <lineage>
        <taxon>Bacteria</taxon>
        <taxon>Pseudomonadati</taxon>
        <taxon>Pseudomonadota</taxon>
        <taxon>Betaproteobacteria</taxon>
        <taxon>Burkholderiales</taxon>
        <taxon>Burkholderiaceae</taxon>
        <taxon>Paraburkholderia</taxon>
    </lineage>
</organism>
<proteinExistence type="predicted"/>
<dbReference type="EMBL" id="CADIKH010000117">
    <property type="protein sequence ID" value="CAB3774442.1"/>
    <property type="molecule type" value="Genomic_DNA"/>
</dbReference>
<dbReference type="InterPro" id="IPR054353">
    <property type="entry name" value="IstA-like_C"/>
</dbReference>
<dbReference type="Proteomes" id="UP000494363">
    <property type="component" value="Unassembled WGS sequence"/>
</dbReference>
<dbReference type="PANTHER" id="PTHR35004:SF8">
    <property type="entry name" value="TRANSPOSASE RV3428C-RELATED"/>
    <property type="match status" value="1"/>
</dbReference>
<keyword evidence="3" id="KW-1185">Reference proteome</keyword>
<evidence type="ECO:0000313" key="2">
    <source>
        <dbReference type="EMBL" id="CAB3774442.1"/>
    </source>
</evidence>
<dbReference type="AlphaFoldDB" id="A0A6J5F9X4"/>
<gene>
    <name evidence="2" type="ORF">LMG29542_07819</name>
</gene>
<reference evidence="2 3" key="1">
    <citation type="submission" date="2020-04" db="EMBL/GenBank/DDBJ databases">
        <authorList>
            <person name="De Canck E."/>
        </authorList>
    </citation>
    <scope>NUCLEOTIDE SEQUENCE [LARGE SCALE GENOMIC DNA]</scope>
    <source>
        <strain evidence="2 3">LMG 29542</strain>
    </source>
</reference>
<evidence type="ECO:0000313" key="3">
    <source>
        <dbReference type="Proteomes" id="UP000494363"/>
    </source>
</evidence>
<name>A0A6J5F9X4_9BURK</name>
<sequence>MLLAQRWVLARLRNQRLFSLEEANRAIAALLVERNSRPFRKLPGYRRSAFEELDSPALRPLPQRPYQYAQGKLARVGIDYHAALDRHFYSVSCRHAREQVDARSTKTTVDIFLRGQCIAVHMSPNHRAATTEWNPQQQISWATDIGPHTAAVIEYLLGGRRGSTRSNEHPERDIWLNQLQSSINASGQI</sequence>